<dbReference type="AlphaFoldDB" id="A0A1W1XRH7"/>
<name>A0A1W1XRH7_9NEIS</name>
<evidence type="ECO:0000256" key="2">
    <source>
        <dbReference type="ARBA" id="ARBA00022729"/>
    </source>
</evidence>
<reference evidence="8 9" key="1">
    <citation type="submission" date="2017-04" db="EMBL/GenBank/DDBJ databases">
        <authorList>
            <person name="Afonso C.L."/>
            <person name="Miller P.J."/>
            <person name="Scott M.A."/>
            <person name="Spackman E."/>
            <person name="Goraichik I."/>
            <person name="Dimitrov K.M."/>
            <person name="Suarez D.L."/>
            <person name="Swayne D.E."/>
        </authorList>
    </citation>
    <scope>NUCLEOTIDE SEQUENCE [LARGE SCALE GENOMIC DNA]</scope>
    <source>
        <strain evidence="8 9">DSM 23236</strain>
    </source>
</reference>
<dbReference type="STRING" id="1121001.SAMN02745857_02497"/>
<dbReference type="RefSeq" id="WP_176216914.1">
    <property type="nucleotide sequence ID" value="NZ_FWXD01000014.1"/>
</dbReference>
<feature type="region of interest" description="Disordered" evidence="6">
    <location>
        <begin position="149"/>
        <end position="170"/>
    </location>
</feature>
<evidence type="ECO:0000256" key="4">
    <source>
        <dbReference type="ARBA" id="ARBA00023139"/>
    </source>
</evidence>
<dbReference type="Proteomes" id="UP000192761">
    <property type="component" value="Unassembled WGS sequence"/>
</dbReference>
<keyword evidence="2 7" id="KW-0732">Signal</keyword>
<dbReference type="GO" id="GO:0009279">
    <property type="term" value="C:cell outer membrane"/>
    <property type="evidence" value="ECO:0007669"/>
    <property type="project" value="UniProtKB-SubCell"/>
</dbReference>
<dbReference type="PANTHER" id="PTHR35603:SF1">
    <property type="entry name" value="OUTER MEMBRANE LIPOPROTEIN SLYB"/>
    <property type="match status" value="1"/>
</dbReference>
<protein>
    <submittedName>
        <fullName evidence="8">Outer membrane lipoprotein SlyB</fullName>
    </submittedName>
</protein>
<feature type="chain" id="PRO_5013048739" evidence="7">
    <location>
        <begin position="21"/>
        <end position="170"/>
    </location>
</feature>
<accession>A0A1W1XRH7</accession>
<keyword evidence="5 8" id="KW-0449">Lipoprotein</keyword>
<dbReference type="PANTHER" id="PTHR35603">
    <property type="match status" value="1"/>
</dbReference>
<gene>
    <name evidence="8" type="ORF">SAMN02745857_02497</name>
</gene>
<evidence type="ECO:0000256" key="1">
    <source>
        <dbReference type="ARBA" id="ARBA00004459"/>
    </source>
</evidence>
<evidence type="ECO:0000313" key="9">
    <source>
        <dbReference type="Proteomes" id="UP000192761"/>
    </source>
</evidence>
<dbReference type="InterPro" id="IPR051407">
    <property type="entry name" value="Bact_OM_lipoprot/Surf_antigen"/>
</dbReference>
<organism evidence="8 9">
    <name type="scientific">Andreprevotia lacus DSM 23236</name>
    <dbReference type="NCBI Taxonomy" id="1121001"/>
    <lineage>
        <taxon>Bacteria</taxon>
        <taxon>Pseudomonadati</taxon>
        <taxon>Pseudomonadota</taxon>
        <taxon>Betaproteobacteria</taxon>
        <taxon>Neisseriales</taxon>
        <taxon>Chitinibacteraceae</taxon>
        <taxon>Andreprevotia</taxon>
    </lineage>
</organism>
<evidence type="ECO:0000313" key="8">
    <source>
        <dbReference type="EMBL" id="SMC26474.1"/>
    </source>
</evidence>
<proteinExistence type="predicted"/>
<comment type="subcellular location">
    <subcellularLocation>
        <location evidence="1">Cell outer membrane</location>
        <topology evidence="1">Lipid-anchor</topology>
    </subcellularLocation>
</comment>
<evidence type="ECO:0000256" key="5">
    <source>
        <dbReference type="ARBA" id="ARBA00023288"/>
    </source>
</evidence>
<feature type="signal peptide" evidence="7">
    <location>
        <begin position="1"/>
        <end position="20"/>
    </location>
</feature>
<sequence length="170" mass="17051">MKITSLIPALLLGAMLAGCASDSANVYSKDQMRQLATVQSGVVDNVRSVKMQNPSGVGAAAGGVIGGVAAGGNIGGGNGQIVSGILGAIIGGIIGNTIEKNVNSSDALELTVRLSNGQRVVVVQEADVQFQLGQCVDVISNGRSSRVAPAARCDGDTPPAKKTSNTVTTF</sequence>
<dbReference type="PROSITE" id="PS51257">
    <property type="entry name" value="PROKAR_LIPOPROTEIN"/>
    <property type="match status" value="1"/>
</dbReference>
<dbReference type="EMBL" id="FWXD01000014">
    <property type="protein sequence ID" value="SMC26474.1"/>
    <property type="molecule type" value="Genomic_DNA"/>
</dbReference>
<evidence type="ECO:0000256" key="3">
    <source>
        <dbReference type="ARBA" id="ARBA00023136"/>
    </source>
</evidence>
<evidence type="ECO:0000256" key="6">
    <source>
        <dbReference type="SAM" id="MobiDB-lite"/>
    </source>
</evidence>
<keyword evidence="4" id="KW-0564">Palmitate</keyword>
<keyword evidence="3" id="KW-0472">Membrane</keyword>
<keyword evidence="9" id="KW-1185">Reference proteome</keyword>
<evidence type="ECO:0000256" key="7">
    <source>
        <dbReference type="SAM" id="SignalP"/>
    </source>
</evidence>